<proteinExistence type="predicted"/>
<feature type="region of interest" description="Disordered" evidence="1">
    <location>
        <begin position="740"/>
        <end position="804"/>
    </location>
</feature>
<name>A0A2S5BIN1_9BASI</name>
<feature type="compositionally biased region" description="Polar residues" evidence="1">
    <location>
        <begin position="249"/>
        <end position="281"/>
    </location>
</feature>
<feature type="compositionally biased region" description="Basic and acidic residues" evidence="1">
    <location>
        <begin position="432"/>
        <end position="443"/>
    </location>
</feature>
<feature type="compositionally biased region" description="Polar residues" evidence="1">
    <location>
        <begin position="324"/>
        <end position="336"/>
    </location>
</feature>
<feature type="compositionally biased region" description="Low complexity" evidence="1">
    <location>
        <begin position="122"/>
        <end position="132"/>
    </location>
</feature>
<gene>
    <name evidence="2" type="ORF">BMF94_0218</name>
</gene>
<organism evidence="2 3">
    <name type="scientific">Rhodotorula taiwanensis</name>
    <dbReference type="NCBI Taxonomy" id="741276"/>
    <lineage>
        <taxon>Eukaryota</taxon>
        <taxon>Fungi</taxon>
        <taxon>Dikarya</taxon>
        <taxon>Basidiomycota</taxon>
        <taxon>Pucciniomycotina</taxon>
        <taxon>Microbotryomycetes</taxon>
        <taxon>Sporidiobolales</taxon>
        <taxon>Sporidiobolaceae</taxon>
        <taxon>Rhodotorula</taxon>
    </lineage>
</organism>
<feature type="region of interest" description="Disordered" evidence="1">
    <location>
        <begin position="1"/>
        <end position="624"/>
    </location>
</feature>
<evidence type="ECO:0000313" key="2">
    <source>
        <dbReference type="EMBL" id="POY76627.1"/>
    </source>
</evidence>
<accession>A0A2S5BIN1</accession>
<feature type="compositionally biased region" description="Acidic residues" evidence="1">
    <location>
        <begin position="744"/>
        <end position="756"/>
    </location>
</feature>
<dbReference type="STRING" id="741276.A0A2S5BIN1"/>
<dbReference type="Proteomes" id="UP000237144">
    <property type="component" value="Unassembled WGS sequence"/>
</dbReference>
<keyword evidence="3" id="KW-1185">Reference proteome</keyword>
<feature type="compositionally biased region" description="Polar residues" evidence="1">
    <location>
        <begin position="444"/>
        <end position="453"/>
    </location>
</feature>
<evidence type="ECO:0008006" key="4">
    <source>
        <dbReference type="Google" id="ProtNLM"/>
    </source>
</evidence>
<protein>
    <recommendedName>
        <fullName evidence="4">PWWP domain-containing protein</fullName>
    </recommendedName>
</protein>
<evidence type="ECO:0000256" key="1">
    <source>
        <dbReference type="SAM" id="MobiDB-lite"/>
    </source>
</evidence>
<evidence type="ECO:0000313" key="3">
    <source>
        <dbReference type="Proteomes" id="UP000237144"/>
    </source>
</evidence>
<dbReference type="EMBL" id="PJQD01000002">
    <property type="protein sequence ID" value="POY76627.1"/>
    <property type="molecule type" value="Genomic_DNA"/>
</dbReference>
<reference evidence="2 3" key="1">
    <citation type="journal article" date="2018" name="Front. Microbiol.">
        <title>Prospects for Fungal Bioremediation of Acidic Radioactive Waste Sites: Characterization and Genome Sequence of Rhodotorula taiwanensis MD1149.</title>
        <authorList>
            <person name="Tkavc R."/>
            <person name="Matrosova V.Y."/>
            <person name="Grichenko O.E."/>
            <person name="Gostincar C."/>
            <person name="Volpe R.P."/>
            <person name="Klimenkova P."/>
            <person name="Gaidamakova E.K."/>
            <person name="Zhou C.E."/>
            <person name="Stewart B.J."/>
            <person name="Lyman M.G."/>
            <person name="Malfatti S.A."/>
            <person name="Rubinfeld B."/>
            <person name="Courtot M."/>
            <person name="Singh J."/>
            <person name="Dalgard C.L."/>
            <person name="Hamilton T."/>
            <person name="Frey K.G."/>
            <person name="Gunde-Cimerman N."/>
            <person name="Dugan L."/>
            <person name="Daly M.J."/>
        </authorList>
    </citation>
    <scope>NUCLEOTIDE SEQUENCE [LARGE SCALE GENOMIC DNA]</scope>
    <source>
        <strain evidence="2 3">MD1149</strain>
    </source>
</reference>
<dbReference type="AlphaFoldDB" id="A0A2S5BIN1"/>
<comment type="caution">
    <text evidence="2">The sequence shown here is derived from an EMBL/GenBank/DDBJ whole genome shotgun (WGS) entry which is preliminary data.</text>
</comment>
<sequence>MAQDGRDVAMVDAFRSSEQAGNEQTPHETDVDQSTSSASRTGDEGPGTAAANREERPVTPLPPPPPASAGHKDEERSHSSQESIVAAPHSTGTSPPRPAKGNHLYLGSMPESPDPLLISPVASAASSAGRARAQADLRARSVSAEPGRGYLRSSPSRVVARQRSKTPSAKDVTGENADPASDEVLAAAPTPGQRRLSRPPEPDAGSDDQLAMSPLRAAPPRGKLQGRGDFVGVEIPPARRSRPTRPRNDTASPQGLHSRSPQVPDQSSSNTLPQAGSSARRTASFELIVDTPRAASRSPKTSPRASPVVRDDEAAIVRDFAAQHLSTSSSHPLSQVHSRESLAADSSPLTSIAATSPVRRHTPEPVASPTKRSRRKVKDATYTADSDDDGAETSSTVTNPSPKKKRKPRVSAARKTATAMGNRRTSTGRNRKKEEEAELDERSPSPTQANGDSTDLVLGKSDRPRRDRKGKAKAAEPEGEDIPPAVREAAAAANRSTRRRSAIKASYKEAGSGGSDEEEAEGGSTFESEPQETSPRKRRGRPRKTVESDTTPRAQADRKPKVKGRLARAAAAPESKRRAENPASGSDAPTPLSSPSKRNGLSAPEAFGSQSSSQGRASRQTAEQRKAGWSKYAFSVGQPLWVHVCPSGKHGFWWPGEITSTLLERPLKVKLYIDTAETVGAFSEESLSIGEPDHDTLATFRNPAKLRFDKYIFRDEDDAMSGSAPSDDAFAEVLEMAVEREAEADGEGDDDDDEEMLASPAAPEKASTRAPTARKGVKAKKPVEDASADELEGRPAPAQSDESDFDEILDVDDADSSFEVPFICLAFATHAWWPARCIAQVPGSPSKKGRGANRKFKVEFTDSSIKTLAPKSVLTPKQKKFFTVKLGETELALDSNYVARTKSFVTTDMLPVYQEIIDERYAYARDRNDDFFAGGQRRERLAQRSVFGELPDEVVEMVLEVISSWADGEGSADGRPRGSDRYNALSPVERVQYRADVLLPLAIIENYADDGALPDKADELLRQAGVTEPTEDECKLKGLAMAEADLDRRSVTKAVLAMRNARKNVRGSRKSRA</sequence>
<feature type="compositionally biased region" description="Low complexity" evidence="1">
    <location>
        <begin position="485"/>
        <end position="495"/>
    </location>
</feature>
<feature type="compositionally biased region" description="Low complexity" evidence="1">
    <location>
        <begin position="608"/>
        <end position="620"/>
    </location>
</feature>
<feature type="compositionally biased region" description="Basic and acidic residues" evidence="1">
    <location>
        <begin position="70"/>
        <end position="79"/>
    </location>
</feature>
<dbReference type="OrthoDB" id="2530288at2759"/>